<keyword evidence="10" id="KW-1185">Reference proteome</keyword>
<evidence type="ECO:0000256" key="3">
    <source>
        <dbReference type="ARBA" id="ARBA00023082"/>
    </source>
</evidence>
<evidence type="ECO:0000259" key="7">
    <source>
        <dbReference type="Pfam" id="PF04542"/>
    </source>
</evidence>
<dbReference type="SUPFAM" id="SSF88946">
    <property type="entry name" value="Sigma2 domain of RNA polymerase sigma factors"/>
    <property type="match status" value="1"/>
</dbReference>
<dbReference type="InterPro" id="IPR013324">
    <property type="entry name" value="RNA_pol_sigma_r3/r4-like"/>
</dbReference>
<evidence type="ECO:0000313" key="10">
    <source>
        <dbReference type="Proteomes" id="UP000030680"/>
    </source>
</evidence>
<dbReference type="Gramene" id="EME30976">
    <property type="protein sequence ID" value="EME30976"/>
    <property type="gene ID" value="Gasu_17390"/>
</dbReference>
<evidence type="ECO:0000313" key="9">
    <source>
        <dbReference type="EMBL" id="EME30976.1"/>
    </source>
</evidence>
<dbReference type="eggNOG" id="ENOG502QVXR">
    <property type="taxonomic scope" value="Eukaryota"/>
</dbReference>
<dbReference type="SUPFAM" id="SSF88659">
    <property type="entry name" value="Sigma3 and sigma4 domains of RNA polymerase sigma factors"/>
    <property type="match status" value="2"/>
</dbReference>
<dbReference type="InterPro" id="IPR014284">
    <property type="entry name" value="RNA_pol_sigma-70_dom"/>
</dbReference>
<dbReference type="Pfam" id="PF04539">
    <property type="entry name" value="Sigma70_r3"/>
    <property type="match status" value="1"/>
</dbReference>
<dbReference type="InterPro" id="IPR007630">
    <property type="entry name" value="RNA_pol_sigma70_r4"/>
</dbReference>
<dbReference type="AlphaFoldDB" id="M2W5C6"/>
<feature type="domain" description="RNA polymerase sigma-70 region 4" evidence="8">
    <location>
        <begin position="486"/>
        <end position="536"/>
    </location>
</feature>
<evidence type="ECO:0000259" key="8">
    <source>
        <dbReference type="Pfam" id="PF04545"/>
    </source>
</evidence>
<keyword evidence="3" id="KW-0731">Sigma factor</keyword>
<dbReference type="NCBIfam" id="TIGR02937">
    <property type="entry name" value="sigma70-ECF"/>
    <property type="match status" value="1"/>
</dbReference>
<dbReference type="GO" id="GO:0006352">
    <property type="term" value="P:DNA-templated transcription initiation"/>
    <property type="evidence" value="ECO:0007669"/>
    <property type="project" value="InterPro"/>
</dbReference>
<evidence type="ECO:0000256" key="5">
    <source>
        <dbReference type="ARBA" id="ARBA00023163"/>
    </source>
</evidence>
<name>M2W5C6_GALSU</name>
<feature type="domain" description="RNA polymerase sigma-70 region 2" evidence="7">
    <location>
        <begin position="304"/>
        <end position="379"/>
    </location>
</feature>
<dbReference type="InterPro" id="IPR013325">
    <property type="entry name" value="RNA_pol_sigma_r2"/>
</dbReference>
<dbReference type="KEGG" id="gsl:Gasu_17390"/>
<dbReference type="Proteomes" id="UP000030680">
    <property type="component" value="Unassembled WGS sequence"/>
</dbReference>
<dbReference type="Pfam" id="PF04545">
    <property type="entry name" value="Sigma70_r4"/>
    <property type="match status" value="1"/>
</dbReference>
<sequence length="547" mass="62216">MKTCSVESSGLCFSLVTPFHFNILRLQSHCKESSQLEYVQQTIKHSSGLGRYLRVKAITCVGYARNCKPCVTGNGPKSQRNERYNKKAAKVENSKVFDKESETYEELSTKDKGFPKEDITDKLCKDWDIEALSSDALVEATLQLEKSLNHQTSIKKTLKETQTLANKETSNNSFSKFDLERTLDKLEKSYSVNTRFAKEQKSRNDELPILRNSSVVAIRNGNNSVFNLREYLENIQQSQAVRHNEELKLTENIKRGLLADTMFKELSQRLNREPTVYEWADALQVSAEKLEEIMKLGRISKQALVTLHMGLIRMIAREVLRSRFSVDAKTSFMDLVQEGSVGVLRAAEKYDGKLGWKFSTYASWWIRATMNRALEEHSRSVHIPVGVLESYHLAKKLETSLKGKLGRTPTDEEIAREMGVSVKKLRFCIQSVHNRPMSLDSFFSTADGSKDADSAKLIPDSKTDEAIDTIVESMLRTDLEQLIDEKLKPKEKQALMLRFGLEDGVPRSLEECGRIMALSCERVRKLVLAGLEKLRHPSVIQKLEVYA</sequence>
<dbReference type="InterPro" id="IPR007627">
    <property type="entry name" value="RNA_pol_sigma70_r2"/>
</dbReference>
<evidence type="ECO:0000256" key="4">
    <source>
        <dbReference type="ARBA" id="ARBA00023125"/>
    </source>
</evidence>
<accession>M2W5C6</accession>
<dbReference type="GO" id="GO:0016987">
    <property type="term" value="F:sigma factor activity"/>
    <property type="evidence" value="ECO:0007669"/>
    <property type="project" value="UniProtKB-KW"/>
</dbReference>
<dbReference type="PANTHER" id="PTHR30603">
    <property type="entry name" value="RNA POLYMERASE SIGMA FACTOR RPO"/>
    <property type="match status" value="1"/>
</dbReference>
<proteinExistence type="inferred from homology"/>
<feature type="domain" description="RNA polymerase sigma-70 region 3" evidence="6">
    <location>
        <begin position="395"/>
        <end position="441"/>
    </location>
</feature>
<dbReference type="GO" id="GO:0003677">
    <property type="term" value="F:DNA binding"/>
    <property type="evidence" value="ECO:0007669"/>
    <property type="project" value="UniProtKB-KW"/>
</dbReference>
<organism evidence="9 10">
    <name type="scientific">Galdieria sulphuraria</name>
    <name type="common">Red alga</name>
    <dbReference type="NCBI Taxonomy" id="130081"/>
    <lineage>
        <taxon>Eukaryota</taxon>
        <taxon>Rhodophyta</taxon>
        <taxon>Bangiophyceae</taxon>
        <taxon>Galdieriales</taxon>
        <taxon>Galdieriaceae</taxon>
        <taxon>Galdieria</taxon>
    </lineage>
</organism>
<dbReference type="Pfam" id="PF04542">
    <property type="entry name" value="Sigma70_r2"/>
    <property type="match status" value="1"/>
</dbReference>
<dbReference type="PRINTS" id="PR00046">
    <property type="entry name" value="SIGMA70FCT"/>
</dbReference>
<dbReference type="InterPro" id="IPR007624">
    <property type="entry name" value="RNA_pol_sigma70_r3"/>
</dbReference>
<comment type="similarity">
    <text evidence="1">Belongs to the sigma-70 factor family.</text>
</comment>
<dbReference type="RefSeq" id="XP_005707496.1">
    <property type="nucleotide sequence ID" value="XM_005707439.1"/>
</dbReference>
<evidence type="ECO:0000256" key="1">
    <source>
        <dbReference type="ARBA" id="ARBA00007788"/>
    </source>
</evidence>
<gene>
    <name evidence="9" type="ORF">Gasu_17390</name>
</gene>
<dbReference type="GeneID" id="17089666"/>
<evidence type="ECO:0000256" key="2">
    <source>
        <dbReference type="ARBA" id="ARBA00023015"/>
    </source>
</evidence>
<dbReference type="InterPro" id="IPR050239">
    <property type="entry name" value="Sigma-70_RNA_pol_init_factors"/>
</dbReference>
<dbReference type="Gene3D" id="1.10.10.10">
    <property type="entry name" value="Winged helix-like DNA-binding domain superfamily/Winged helix DNA-binding domain"/>
    <property type="match status" value="3"/>
</dbReference>
<keyword evidence="2" id="KW-0805">Transcription regulation</keyword>
<dbReference type="PANTHER" id="PTHR30603:SF47">
    <property type="entry name" value="RNA POLYMERASE SIGMA FACTOR SIGD, CHLOROPLASTIC"/>
    <property type="match status" value="1"/>
</dbReference>
<keyword evidence="4" id="KW-0238">DNA-binding</keyword>
<protein>
    <submittedName>
        <fullName evidence="9">RNA polymerase primary sigma factor</fullName>
    </submittedName>
</protein>
<dbReference type="InterPro" id="IPR000943">
    <property type="entry name" value="RNA_pol_sigma70"/>
</dbReference>
<keyword evidence="5" id="KW-0804">Transcription</keyword>
<dbReference type="EMBL" id="KB454495">
    <property type="protein sequence ID" value="EME30976.1"/>
    <property type="molecule type" value="Genomic_DNA"/>
</dbReference>
<dbReference type="OrthoDB" id="206108at2759"/>
<evidence type="ECO:0000259" key="6">
    <source>
        <dbReference type="Pfam" id="PF04539"/>
    </source>
</evidence>
<reference evidence="10" key="1">
    <citation type="journal article" date="2013" name="Science">
        <title>Gene transfer from bacteria and archaea facilitated evolution of an extremophilic eukaryote.</title>
        <authorList>
            <person name="Schonknecht G."/>
            <person name="Chen W.H."/>
            <person name="Ternes C.M."/>
            <person name="Barbier G.G."/>
            <person name="Shrestha R.P."/>
            <person name="Stanke M."/>
            <person name="Brautigam A."/>
            <person name="Baker B.J."/>
            <person name="Banfield J.F."/>
            <person name="Garavito R.M."/>
            <person name="Carr K."/>
            <person name="Wilkerson C."/>
            <person name="Rensing S.A."/>
            <person name="Gagneul D."/>
            <person name="Dickenson N.E."/>
            <person name="Oesterhelt C."/>
            <person name="Lercher M.J."/>
            <person name="Weber A.P."/>
        </authorList>
    </citation>
    <scope>NUCLEOTIDE SEQUENCE [LARGE SCALE GENOMIC DNA]</scope>
    <source>
        <strain evidence="10">074W</strain>
    </source>
</reference>
<dbReference type="Gene3D" id="1.10.1740.10">
    <property type="match status" value="1"/>
</dbReference>
<dbReference type="InterPro" id="IPR036388">
    <property type="entry name" value="WH-like_DNA-bd_sf"/>
</dbReference>